<reference evidence="2 3" key="1">
    <citation type="journal article" date="2014" name="Genome Biol. Evol.">
        <title>The secreted proteins of Achlya hypogyna and Thraustotheca clavata identify the ancestral oomycete secretome and reveal gene acquisitions by horizontal gene transfer.</title>
        <authorList>
            <person name="Misner I."/>
            <person name="Blouin N."/>
            <person name="Leonard G."/>
            <person name="Richards T.A."/>
            <person name="Lane C.E."/>
        </authorList>
    </citation>
    <scope>NUCLEOTIDE SEQUENCE [LARGE SCALE GENOMIC DNA]</scope>
    <source>
        <strain evidence="2 3">ATCC 48635</strain>
    </source>
</reference>
<protein>
    <submittedName>
        <fullName evidence="2">Uncharacterized protein</fullName>
    </submittedName>
</protein>
<evidence type="ECO:0000256" key="1">
    <source>
        <dbReference type="SAM" id="MobiDB-lite"/>
    </source>
</evidence>
<evidence type="ECO:0000313" key="3">
    <source>
        <dbReference type="Proteomes" id="UP000243579"/>
    </source>
</evidence>
<gene>
    <name evidence="2" type="ORF">ACHHYP_20564</name>
</gene>
<name>A0A1V9YIT8_ACHHY</name>
<dbReference type="EMBL" id="JNBR01001648">
    <property type="protein sequence ID" value="OQR85596.1"/>
    <property type="molecule type" value="Genomic_DNA"/>
</dbReference>
<feature type="region of interest" description="Disordered" evidence="1">
    <location>
        <begin position="124"/>
        <end position="143"/>
    </location>
</feature>
<proteinExistence type="predicted"/>
<sequence>MMDDDSLACTFASDGVILRVIHVDETDFDMLAPVMQPTNDATELHETDSCLGIAKRCAPSRLYAGPDPYAAAHTYTGGHEEGGGLDTPGQGFSQGGVAARSNVAIDITKRCSPSGHCADPGPYAAARACSSDHEEDHGLDTPGQGFSQGGVAARRKVAIDCQAIVSRRAESQGTSDTGVCNGLATAGQGFSHACDSARSEDASDDRAGVWGRGPSEARGRISNDNALYDHAVRVEVDKTGSRSYQERCACLVEKAGDFMCDGDANATNPIVRVFECAPSDVLYFWNWERMSEVMLARALAIALTWLPAATTVV</sequence>
<keyword evidence="3" id="KW-1185">Reference proteome</keyword>
<dbReference type="AlphaFoldDB" id="A0A1V9YIT8"/>
<organism evidence="2 3">
    <name type="scientific">Achlya hypogyna</name>
    <name type="common">Oomycete</name>
    <name type="synonym">Protoachlya hypogyna</name>
    <dbReference type="NCBI Taxonomy" id="1202772"/>
    <lineage>
        <taxon>Eukaryota</taxon>
        <taxon>Sar</taxon>
        <taxon>Stramenopiles</taxon>
        <taxon>Oomycota</taxon>
        <taxon>Saprolegniomycetes</taxon>
        <taxon>Saprolegniales</taxon>
        <taxon>Achlyaceae</taxon>
        <taxon>Achlya</taxon>
    </lineage>
</organism>
<dbReference type="Proteomes" id="UP000243579">
    <property type="component" value="Unassembled WGS sequence"/>
</dbReference>
<accession>A0A1V9YIT8</accession>
<evidence type="ECO:0000313" key="2">
    <source>
        <dbReference type="EMBL" id="OQR85596.1"/>
    </source>
</evidence>
<comment type="caution">
    <text evidence="2">The sequence shown here is derived from an EMBL/GenBank/DDBJ whole genome shotgun (WGS) entry which is preliminary data.</text>
</comment>
<dbReference type="OrthoDB" id="2104974at2759"/>
<feature type="compositionally biased region" description="Basic and acidic residues" evidence="1">
    <location>
        <begin position="130"/>
        <end position="139"/>
    </location>
</feature>